<dbReference type="AlphaFoldDB" id="A0A6A7CAR5"/>
<evidence type="ECO:0000313" key="1">
    <source>
        <dbReference type="EMBL" id="KAF2864367.1"/>
    </source>
</evidence>
<protein>
    <submittedName>
        <fullName evidence="1">Uncharacterized protein</fullName>
    </submittedName>
</protein>
<evidence type="ECO:0000313" key="2">
    <source>
        <dbReference type="Proteomes" id="UP000799421"/>
    </source>
</evidence>
<gene>
    <name evidence="1" type="ORF">K470DRAFT_284085</name>
</gene>
<organism evidence="1 2">
    <name type="scientific">Piedraia hortae CBS 480.64</name>
    <dbReference type="NCBI Taxonomy" id="1314780"/>
    <lineage>
        <taxon>Eukaryota</taxon>
        <taxon>Fungi</taxon>
        <taxon>Dikarya</taxon>
        <taxon>Ascomycota</taxon>
        <taxon>Pezizomycotina</taxon>
        <taxon>Dothideomycetes</taxon>
        <taxon>Dothideomycetidae</taxon>
        <taxon>Capnodiales</taxon>
        <taxon>Piedraiaceae</taxon>
        <taxon>Piedraia</taxon>
    </lineage>
</organism>
<accession>A0A6A7CAR5</accession>
<dbReference type="EMBL" id="MU005957">
    <property type="protein sequence ID" value="KAF2864367.1"/>
    <property type="molecule type" value="Genomic_DNA"/>
</dbReference>
<name>A0A6A7CAR5_9PEZI</name>
<reference evidence="1" key="1">
    <citation type="journal article" date="2020" name="Stud. Mycol.">
        <title>101 Dothideomycetes genomes: a test case for predicting lifestyles and emergence of pathogens.</title>
        <authorList>
            <person name="Haridas S."/>
            <person name="Albert R."/>
            <person name="Binder M."/>
            <person name="Bloem J."/>
            <person name="Labutti K."/>
            <person name="Salamov A."/>
            <person name="Andreopoulos B."/>
            <person name="Baker S."/>
            <person name="Barry K."/>
            <person name="Bills G."/>
            <person name="Bluhm B."/>
            <person name="Cannon C."/>
            <person name="Castanera R."/>
            <person name="Culley D."/>
            <person name="Daum C."/>
            <person name="Ezra D."/>
            <person name="Gonzalez J."/>
            <person name="Henrissat B."/>
            <person name="Kuo A."/>
            <person name="Liang C."/>
            <person name="Lipzen A."/>
            <person name="Lutzoni F."/>
            <person name="Magnuson J."/>
            <person name="Mondo S."/>
            <person name="Nolan M."/>
            <person name="Ohm R."/>
            <person name="Pangilinan J."/>
            <person name="Park H.-J."/>
            <person name="Ramirez L."/>
            <person name="Alfaro M."/>
            <person name="Sun H."/>
            <person name="Tritt A."/>
            <person name="Yoshinaga Y."/>
            <person name="Zwiers L.-H."/>
            <person name="Turgeon B."/>
            <person name="Goodwin S."/>
            <person name="Spatafora J."/>
            <person name="Crous P."/>
            <person name="Grigoriev I."/>
        </authorList>
    </citation>
    <scope>NUCLEOTIDE SEQUENCE</scope>
    <source>
        <strain evidence="1">CBS 480.64</strain>
    </source>
</reference>
<dbReference type="Proteomes" id="UP000799421">
    <property type="component" value="Unassembled WGS sequence"/>
</dbReference>
<keyword evidence="2" id="KW-1185">Reference proteome</keyword>
<proteinExistence type="predicted"/>
<sequence>MSITFAQTSKLQLQRLKTPRRLLMADNSASEAGYVTHFVQSWFQIGNHHWASNSVIFDSSNCCFNCLKDGQPCRLEGRSERAHKRYQATVEDCAEDKIGTLDISVLDPDSILAYCRSDGVYAHLVTLTELSEDRMDEDPITIHRLTQDDIDKFLEKQRRSPYTPEELERKIPKEHHGMLKAFSKQAANQLPPHRATDTKILLKQAMAPPYHK</sequence>